<name>A0A5B7H7G1_PORTR</name>
<sequence length="82" mass="8825">MEAPIPARLANDASSSFLAIYKLSNMIDELAHQQSMAPCGLCWSLTSMDPGGPPNDEQRCWRFTNTPGGSLSLARHPVGNPP</sequence>
<protein>
    <submittedName>
        <fullName evidence="1">Uncharacterized protein</fullName>
    </submittedName>
</protein>
<gene>
    <name evidence="1" type="ORF">E2C01_062783</name>
</gene>
<dbReference type="EMBL" id="VSRR010028063">
    <property type="protein sequence ID" value="MPC68581.1"/>
    <property type="molecule type" value="Genomic_DNA"/>
</dbReference>
<dbReference type="Proteomes" id="UP000324222">
    <property type="component" value="Unassembled WGS sequence"/>
</dbReference>
<evidence type="ECO:0000313" key="1">
    <source>
        <dbReference type="EMBL" id="MPC68581.1"/>
    </source>
</evidence>
<evidence type="ECO:0000313" key="2">
    <source>
        <dbReference type="Proteomes" id="UP000324222"/>
    </source>
</evidence>
<comment type="caution">
    <text evidence="1">The sequence shown here is derived from an EMBL/GenBank/DDBJ whole genome shotgun (WGS) entry which is preliminary data.</text>
</comment>
<proteinExistence type="predicted"/>
<dbReference type="AlphaFoldDB" id="A0A5B7H7G1"/>
<accession>A0A5B7H7G1</accession>
<organism evidence="1 2">
    <name type="scientific">Portunus trituberculatus</name>
    <name type="common">Swimming crab</name>
    <name type="synonym">Neptunus trituberculatus</name>
    <dbReference type="NCBI Taxonomy" id="210409"/>
    <lineage>
        <taxon>Eukaryota</taxon>
        <taxon>Metazoa</taxon>
        <taxon>Ecdysozoa</taxon>
        <taxon>Arthropoda</taxon>
        <taxon>Crustacea</taxon>
        <taxon>Multicrustacea</taxon>
        <taxon>Malacostraca</taxon>
        <taxon>Eumalacostraca</taxon>
        <taxon>Eucarida</taxon>
        <taxon>Decapoda</taxon>
        <taxon>Pleocyemata</taxon>
        <taxon>Brachyura</taxon>
        <taxon>Eubrachyura</taxon>
        <taxon>Portunoidea</taxon>
        <taxon>Portunidae</taxon>
        <taxon>Portuninae</taxon>
        <taxon>Portunus</taxon>
    </lineage>
</organism>
<reference evidence="1 2" key="1">
    <citation type="submission" date="2019-05" db="EMBL/GenBank/DDBJ databases">
        <title>Another draft genome of Portunus trituberculatus and its Hox gene families provides insights of decapod evolution.</title>
        <authorList>
            <person name="Jeong J.-H."/>
            <person name="Song I."/>
            <person name="Kim S."/>
            <person name="Choi T."/>
            <person name="Kim D."/>
            <person name="Ryu S."/>
            <person name="Kim W."/>
        </authorList>
    </citation>
    <scope>NUCLEOTIDE SEQUENCE [LARGE SCALE GENOMIC DNA]</scope>
    <source>
        <tissue evidence="1">Muscle</tissue>
    </source>
</reference>
<keyword evidence="2" id="KW-1185">Reference proteome</keyword>